<dbReference type="SUPFAM" id="SSF51556">
    <property type="entry name" value="Metallo-dependent hydrolases"/>
    <property type="match status" value="1"/>
</dbReference>
<feature type="domain" description="Amidohydrolase 3" evidence="1">
    <location>
        <begin position="48"/>
        <end position="524"/>
    </location>
</feature>
<dbReference type="Gene3D" id="3.10.310.70">
    <property type="match status" value="1"/>
</dbReference>
<evidence type="ECO:0000313" key="2">
    <source>
        <dbReference type="EMBL" id="HJB74925.1"/>
    </source>
</evidence>
<dbReference type="InterPro" id="IPR013108">
    <property type="entry name" value="Amidohydro_3"/>
</dbReference>
<dbReference type="Gene3D" id="2.30.40.10">
    <property type="entry name" value="Urease, subunit C, domain 1"/>
    <property type="match status" value="1"/>
</dbReference>
<evidence type="ECO:0000313" key="3">
    <source>
        <dbReference type="Proteomes" id="UP000823877"/>
    </source>
</evidence>
<comment type="caution">
    <text evidence="2">The sequence shown here is derived from an EMBL/GenBank/DDBJ whole genome shotgun (WGS) entry which is preliminary data.</text>
</comment>
<dbReference type="InterPro" id="IPR033932">
    <property type="entry name" value="YtcJ-like"/>
</dbReference>
<organism evidence="2 3">
    <name type="scientific">Candidatus Eubacterium faecale</name>
    <dbReference type="NCBI Taxonomy" id="2838568"/>
    <lineage>
        <taxon>Bacteria</taxon>
        <taxon>Bacillati</taxon>
        <taxon>Bacillota</taxon>
        <taxon>Clostridia</taxon>
        <taxon>Eubacteriales</taxon>
        <taxon>Eubacteriaceae</taxon>
        <taxon>Eubacterium</taxon>
    </lineage>
</organism>
<dbReference type="EMBL" id="DWXN01000010">
    <property type="protein sequence ID" value="HJB74925.1"/>
    <property type="molecule type" value="Genomic_DNA"/>
</dbReference>
<dbReference type="Gene3D" id="3.20.20.140">
    <property type="entry name" value="Metal-dependent hydrolases"/>
    <property type="match status" value="1"/>
</dbReference>
<accession>A0A9D2S9X8</accession>
<dbReference type="Pfam" id="PF07969">
    <property type="entry name" value="Amidohydro_3"/>
    <property type="match status" value="1"/>
</dbReference>
<reference evidence="2" key="2">
    <citation type="submission" date="2021-04" db="EMBL/GenBank/DDBJ databases">
        <authorList>
            <person name="Gilroy R."/>
        </authorList>
    </citation>
    <scope>NUCLEOTIDE SEQUENCE</scope>
    <source>
        <strain evidence="2">CHK188-16595</strain>
    </source>
</reference>
<dbReference type="Proteomes" id="UP000823877">
    <property type="component" value="Unassembled WGS sequence"/>
</dbReference>
<proteinExistence type="predicted"/>
<dbReference type="CDD" id="cd01300">
    <property type="entry name" value="YtcJ_like"/>
    <property type="match status" value="1"/>
</dbReference>
<dbReference type="PANTHER" id="PTHR22642">
    <property type="entry name" value="IMIDAZOLONEPROPIONASE"/>
    <property type="match status" value="1"/>
</dbReference>
<dbReference type="AlphaFoldDB" id="A0A9D2S9X8"/>
<name>A0A9D2S9X8_9FIRM</name>
<dbReference type="InterPro" id="IPR011059">
    <property type="entry name" value="Metal-dep_hydrolase_composite"/>
</dbReference>
<evidence type="ECO:0000259" key="1">
    <source>
        <dbReference type="Pfam" id="PF07969"/>
    </source>
</evidence>
<dbReference type="PANTHER" id="PTHR22642:SF2">
    <property type="entry name" value="PROTEIN LONG AFTER FAR-RED 3"/>
    <property type="match status" value="1"/>
</dbReference>
<dbReference type="GO" id="GO:0016810">
    <property type="term" value="F:hydrolase activity, acting on carbon-nitrogen (but not peptide) bonds"/>
    <property type="evidence" value="ECO:0007669"/>
    <property type="project" value="InterPro"/>
</dbReference>
<gene>
    <name evidence="2" type="ORF">IAA37_04530</name>
</gene>
<reference evidence="2" key="1">
    <citation type="journal article" date="2021" name="PeerJ">
        <title>Extensive microbial diversity within the chicken gut microbiome revealed by metagenomics and culture.</title>
        <authorList>
            <person name="Gilroy R."/>
            <person name="Ravi A."/>
            <person name="Getino M."/>
            <person name="Pursley I."/>
            <person name="Horton D.L."/>
            <person name="Alikhan N.F."/>
            <person name="Baker D."/>
            <person name="Gharbi K."/>
            <person name="Hall N."/>
            <person name="Watson M."/>
            <person name="Adriaenssens E.M."/>
            <person name="Foster-Nyarko E."/>
            <person name="Jarju S."/>
            <person name="Secka A."/>
            <person name="Antonio M."/>
            <person name="Oren A."/>
            <person name="Chaudhuri R.R."/>
            <person name="La Ragione R."/>
            <person name="Hildebrand F."/>
            <person name="Pallen M.J."/>
        </authorList>
    </citation>
    <scope>NUCLEOTIDE SEQUENCE</scope>
    <source>
        <strain evidence="2">CHK188-16595</strain>
    </source>
</reference>
<dbReference type="SUPFAM" id="SSF51338">
    <property type="entry name" value="Composite domain of metallo-dependent hydrolases"/>
    <property type="match status" value="1"/>
</dbReference>
<sequence>MRTLITGGKIITMADPLYAQAVVVENGMIAAVGSETELLQKYHPQNRMDLNGAVLIPAFMDAHSHFTQTAYALLQADLSGVSNMQEISQKIAGFINENHIKPGEWILARNYDHNLFSEKKNPALPEIDQICPENPLVIQHKSGHMGLFNTPALNALGVTENTVSPPGGKIELQNGKLTGYMEENAFFEYLKKTPQPPAEKIKKALSDAQKKYASYGIATVQDGMAVKEMLPLYRSLTDCNSLFVDLVAYCDVAALNFAENEMPDTIMNYTHRFKIGGIKIFLDGSPQGRTAWMKTPYRGGEAYYGTPTMREEDVYAAMKTAAQKQVQILAHCNGDAACEQFLNCLERAEHEYPVLKDLRPVMIHAQFITEDQVRRAAELGVVLSFFSAHVYHWGDVHIENFGFSRASEISPAAWAEKYGVPFTMHQDSPVIEPDMIETLWCAANRKTKNGRLLGAHQKISVLRALKAVTSGTAYQYFEEDKKGTIEPGKTADLTVLSADPLTTAPADLRKIQVLKTIKSGSVIYENNRDKQ</sequence>
<protein>
    <submittedName>
        <fullName evidence="2">Amidohydrolase</fullName>
    </submittedName>
</protein>
<dbReference type="InterPro" id="IPR032466">
    <property type="entry name" value="Metal_Hydrolase"/>
</dbReference>